<protein>
    <submittedName>
        <fullName evidence="3">DUF2262 domain-containing protein</fullName>
    </submittedName>
</protein>
<gene>
    <name evidence="3" type="ORF">F8O01_10455</name>
</gene>
<proteinExistence type="predicted"/>
<evidence type="ECO:0000259" key="2">
    <source>
        <dbReference type="Pfam" id="PF22886"/>
    </source>
</evidence>
<evidence type="ECO:0000313" key="4">
    <source>
        <dbReference type="Proteomes" id="UP000467240"/>
    </source>
</evidence>
<dbReference type="InterPro" id="IPR019260">
    <property type="entry name" value="DUF2262"/>
</dbReference>
<keyword evidence="4" id="KW-1185">Reference proteome</keyword>
<dbReference type="Pfam" id="PF22886">
    <property type="entry name" value="DUF7021"/>
    <property type="match status" value="1"/>
</dbReference>
<evidence type="ECO:0000259" key="1">
    <source>
        <dbReference type="Pfam" id="PF10020"/>
    </source>
</evidence>
<dbReference type="EMBL" id="WBJZ01000012">
    <property type="protein sequence ID" value="KAB1656286.1"/>
    <property type="molecule type" value="Genomic_DNA"/>
</dbReference>
<dbReference type="AlphaFoldDB" id="A0A7J5BQN9"/>
<feature type="domain" description="DUF7021" evidence="2">
    <location>
        <begin position="6"/>
        <end position="139"/>
    </location>
</feature>
<sequence>MSASDERRRFERRHAAESVRITVLTGEHAGGAGRVDGDELWTASADVLAYVDERGEVVEERGRVSWLVADDERGTELGGTWIHDLQPLTQYVLRVRRAAPDPAEYAAYGFEVPDLPHHFALDEVLERHVHVSALDERLARRVESADVTTDLGEFELDRPLDAFVGSFDWCGRTVRVTLGVDDDAVEGSETCVATLERLRELVAHATTVDATWRSFAASTLEPAGEWLRDSARAAGLEESTIESIAHGLRLSELSVDPDGSANAYYGDDGLFRDVAVVVEIDPDGTPTDASVSG</sequence>
<organism evidence="3 4">
    <name type="scientific">Pseudoclavibacter chungangensis</name>
    <dbReference type="NCBI Taxonomy" id="587635"/>
    <lineage>
        <taxon>Bacteria</taxon>
        <taxon>Bacillati</taxon>
        <taxon>Actinomycetota</taxon>
        <taxon>Actinomycetes</taxon>
        <taxon>Micrococcales</taxon>
        <taxon>Microbacteriaceae</taxon>
        <taxon>Pseudoclavibacter</taxon>
    </lineage>
</organism>
<reference evidence="3 4" key="1">
    <citation type="submission" date="2019-09" db="EMBL/GenBank/DDBJ databases">
        <title>Phylogeny of genus Pseudoclavibacter and closely related genus.</title>
        <authorList>
            <person name="Li Y."/>
        </authorList>
    </citation>
    <scope>NUCLEOTIDE SEQUENCE [LARGE SCALE GENOMIC DNA]</scope>
    <source>
        <strain evidence="3 4">DSM 23821</strain>
    </source>
</reference>
<dbReference type="InterPro" id="IPR054286">
    <property type="entry name" value="DUF7021"/>
</dbReference>
<dbReference type="Proteomes" id="UP000467240">
    <property type="component" value="Unassembled WGS sequence"/>
</dbReference>
<accession>A0A7J5BQN9</accession>
<name>A0A7J5BQN9_9MICO</name>
<dbReference type="Pfam" id="PF10020">
    <property type="entry name" value="DUF2262"/>
    <property type="match status" value="1"/>
</dbReference>
<dbReference type="RefSeq" id="WP_158040813.1">
    <property type="nucleotide sequence ID" value="NZ_JACCFV010000001.1"/>
</dbReference>
<comment type="caution">
    <text evidence="3">The sequence shown here is derived from an EMBL/GenBank/DDBJ whole genome shotgun (WGS) entry which is preliminary data.</text>
</comment>
<dbReference type="OrthoDB" id="1151029at2"/>
<evidence type="ECO:0000313" key="3">
    <source>
        <dbReference type="EMBL" id="KAB1656286.1"/>
    </source>
</evidence>
<feature type="domain" description="DUF2262" evidence="1">
    <location>
        <begin position="150"/>
        <end position="290"/>
    </location>
</feature>